<feature type="transmembrane region" description="Helical" evidence="8">
    <location>
        <begin position="207"/>
        <end position="225"/>
    </location>
</feature>
<reference evidence="10" key="2">
    <citation type="submission" date="2020-05" db="EMBL/GenBank/DDBJ databases">
        <authorList>
            <person name="Kim H.-S."/>
            <person name="Proctor R.H."/>
            <person name="Brown D.W."/>
        </authorList>
    </citation>
    <scope>NUCLEOTIDE SEQUENCE</scope>
    <source>
        <strain evidence="10">NRRL 22465</strain>
    </source>
</reference>
<sequence>MLKFVGRGRKADDSRDEIALVEHQSQRVDQELPIHPTSKHPEAWTTAVDLGPARISVSSNELPDNVRRTLHKERQATFFGCCRQYPKAVGWSLLLFCSIIMEAYDKSLIQGFMALPAFQRKYGTPTEPLAGNPDDQRYEVSPTWQMGLQNAAVVCEIVGLLAHGYITYIIGYRKMLILCIAWLMIAIFPLFFATNIVVLAVGQALCGFPWGVIQTLAATYAAEVVPSTLRACILSNVNMCWLIGQFIGMGILRIFVNDDTQWSYRLPFAMQWAIALPLLIGISFCPDSPWWLIRHERQADARRSLRRLTNSSHLNIDDTIVVMEHTNMIEKKYNYGGASYSDCFKGANRRRTEIACVVWACQALCGSTLTSYAPYFFIQAGFDPENSFSLSTGMYGIGILGGIISWIFLTYIGRRKLYLFGLCFALCFLVVGGILAVAMASSGVINWILGGLIIGMTFTYNITIGPVCYVLVAEIPSTRLRVKTVALARVTYNIFMMINNIVAPQMMSPTGWNLKGKICFVYIVTTILCLLWCYFRLPESKALSYLELDILFEKRAPTMKFKELQDRLQDTAYVTASRIDRSKNAWHGWMAYS</sequence>
<evidence type="ECO:0000313" key="10">
    <source>
        <dbReference type="EMBL" id="KAF4975869.1"/>
    </source>
</evidence>
<dbReference type="InterPro" id="IPR020846">
    <property type="entry name" value="MFS_dom"/>
</dbReference>
<feature type="domain" description="Major facilitator superfamily (MFS) profile" evidence="9">
    <location>
        <begin position="91"/>
        <end position="541"/>
    </location>
</feature>
<evidence type="ECO:0000256" key="7">
    <source>
        <dbReference type="RuleBase" id="RU003346"/>
    </source>
</evidence>
<evidence type="ECO:0000256" key="3">
    <source>
        <dbReference type="ARBA" id="ARBA00022448"/>
    </source>
</evidence>
<dbReference type="InterPro" id="IPR005829">
    <property type="entry name" value="Sugar_transporter_CS"/>
</dbReference>
<feature type="transmembrane region" description="Helical" evidence="8">
    <location>
        <begin position="393"/>
        <end position="412"/>
    </location>
</feature>
<dbReference type="Gene3D" id="1.20.1250.20">
    <property type="entry name" value="MFS general substrate transporter like domains"/>
    <property type="match status" value="1"/>
</dbReference>
<dbReference type="Proteomes" id="UP000635477">
    <property type="component" value="Unassembled WGS sequence"/>
</dbReference>
<comment type="similarity">
    <text evidence="2 7">Belongs to the major facilitator superfamily. Sugar transporter (TC 2.A.1.1) family.</text>
</comment>
<protein>
    <recommendedName>
        <fullName evidence="9">Major facilitator superfamily (MFS) profile domain-containing protein</fullName>
    </recommendedName>
</protein>
<evidence type="ECO:0000313" key="11">
    <source>
        <dbReference type="Proteomes" id="UP000635477"/>
    </source>
</evidence>
<keyword evidence="11" id="KW-1185">Reference proteome</keyword>
<keyword evidence="5 8" id="KW-1133">Transmembrane helix</keyword>
<comment type="subcellular location">
    <subcellularLocation>
        <location evidence="1">Membrane</location>
        <topology evidence="1">Multi-pass membrane protein</topology>
    </subcellularLocation>
</comment>
<keyword evidence="3 7" id="KW-0813">Transport</keyword>
<evidence type="ECO:0000256" key="2">
    <source>
        <dbReference type="ARBA" id="ARBA00010992"/>
    </source>
</evidence>
<evidence type="ECO:0000256" key="8">
    <source>
        <dbReference type="SAM" id="Phobius"/>
    </source>
</evidence>
<dbReference type="GO" id="GO:0005351">
    <property type="term" value="F:carbohydrate:proton symporter activity"/>
    <property type="evidence" value="ECO:0007669"/>
    <property type="project" value="TreeGrafter"/>
</dbReference>
<evidence type="ECO:0000259" key="9">
    <source>
        <dbReference type="PROSITE" id="PS50850"/>
    </source>
</evidence>
<dbReference type="InterPro" id="IPR003663">
    <property type="entry name" value="Sugar/inositol_transpt"/>
</dbReference>
<feature type="transmembrane region" description="Helical" evidence="8">
    <location>
        <begin position="268"/>
        <end position="293"/>
    </location>
</feature>
<dbReference type="GO" id="GO:0016020">
    <property type="term" value="C:membrane"/>
    <property type="evidence" value="ECO:0007669"/>
    <property type="project" value="UniProtKB-SubCell"/>
</dbReference>
<evidence type="ECO:0000256" key="1">
    <source>
        <dbReference type="ARBA" id="ARBA00004141"/>
    </source>
</evidence>
<dbReference type="AlphaFoldDB" id="A0A8H4UG23"/>
<reference evidence="10" key="1">
    <citation type="journal article" date="2020" name="BMC Genomics">
        <title>Correction to: Identification and distribution of gene clusters required for synthesis of sphingolipid metabolism inhibitors in diverse species of the filamentous fungus Fusarium.</title>
        <authorList>
            <person name="Kim H.S."/>
            <person name="Lohmar J.M."/>
            <person name="Busman M."/>
            <person name="Brown D.W."/>
            <person name="Naumann T.A."/>
            <person name="Divon H.H."/>
            <person name="Lysoe E."/>
            <person name="Uhlig S."/>
            <person name="Proctor R.H."/>
        </authorList>
    </citation>
    <scope>NUCLEOTIDE SEQUENCE</scope>
    <source>
        <strain evidence="10">NRRL 22465</strain>
    </source>
</reference>
<dbReference type="SUPFAM" id="SSF103473">
    <property type="entry name" value="MFS general substrate transporter"/>
    <property type="match status" value="1"/>
</dbReference>
<keyword evidence="4 8" id="KW-0812">Transmembrane</keyword>
<feature type="transmembrane region" description="Helical" evidence="8">
    <location>
        <begin position="175"/>
        <end position="201"/>
    </location>
</feature>
<feature type="transmembrane region" description="Helical" evidence="8">
    <location>
        <begin position="354"/>
        <end position="373"/>
    </location>
</feature>
<evidence type="ECO:0000256" key="5">
    <source>
        <dbReference type="ARBA" id="ARBA00022989"/>
    </source>
</evidence>
<feature type="transmembrane region" description="Helical" evidence="8">
    <location>
        <begin position="514"/>
        <end position="535"/>
    </location>
</feature>
<feature type="transmembrane region" description="Helical" evidence="8">
    <location>
        <begin position="484"/>
        <end position="502"/>
    </location>
</feature>
<keyword evidence="6 8" id="KW-0472">Membrane</keyword>
<dbReference type="PANTHER" id="PTHR48022:SF49">
    <property type="entry name" value="SUGAR TRANSPORTER, PUTATIVE (AFU_ORTHOLOGUE AFUA_8G01340)-RELATED"/>
    <property type="match status" value="1"/>
</dbReference>
<evidence type="ECO:0000256" key="6">
    <source>
        <dbReference type="ARBA" id="ARBA00023136"/>
    </source>
</evidence>
<dbReference type="InterPro" id="IPR050360">
    <property type="entry name" value="MFS_Sugar_Transporters"/>
</dbReference>
<dbReference type="OrthoDB" id="6612291at2759"/>
<gene>
    <name evidence="10" type="ORF">FZEAL_7402</name>
</gene>
<dbReference type="NCBIfam" id="TIGR00879">
    <property type="entry name" value="SP"/>
    <property type="match status" value="1"/>
</dbReference>
<comment type="caution">
    <text evidence="10">The sequence shown here is derived from an EMBL/GenBank/DDBJ whole genome shotgun (WGS) entry which is preliminary data.</text>
</comment>
<dbReference type="PANTHER" id="PTHR48022">
    <property type="entry name" value="PLASTIDIC GLUCOSE TRANSPORTER 4"/>
    <property type="match status" value="1"/>
</dbReference>
<dbReference type="InterPro" id="IPR005828">
    <property type="entry name" value="MFS_sugar_transport-like"/>
</dbReference>
<dbReference type="PROSITE" id="PS00217">
    <property type="entry name" value="SUGAR_TRANSPORT_2"/>
    <property type="match status" value="1"/>
</dbReference>
<proteinExistence type="inferred from homology"/>
<feature type="transmembrane region" description="Helical" evidence="8">
    <location>
        <begin position="419"/>
        <end position="441"/>
    </location>
</feature>
<dbReference type="FunFam" id="1.20.1250.20:FF:000078">
    <property type="entry name" value="MFS maltose transporter, putative"/>
    <property type="match status" value="1"/>
</dbReference>
<evidence type="ECO:0000256" key="4">
    <source>
        <dbReference type="ARBA" id="ARBA00022692"/>
    </source>
</evidence>
<feature type="transmembrane region" description="Helical" evidence="8">
    <location>
        <begin position="237"/>
        <end position="256"/>
    </location>
</feature>
<dbReference type="EMBL" id="JABEYC010000593">
    <property type="protein sequence ID" value="KAF4975869.1"/>
    <property type="molecule type" value="Genomic_DNA"/>
</dbReference>
<dbReference type="Pfam" id="PF00083">
    <property type="entry name" value="Sugar_tr"/>
    <property type="match status" value="1"/>
</dbReference>
<feature type="transmembrane region" description="Helical" evidence="8">
    <location>
        <begin position="447"/>
        <end position="472"/>
    </location>
</feature>
<accession>A0A8H4UG23</accession>
<name>A0A8H4UG23_9HYPO</name>
<dbReference type="InterPro" id="IPR036259">
    <property type="entry name" value="MFS_trans_sf"/>
</dbReference>
<dbReference type="PROSITE" id="PS50850">
    <property type="entry name" value="MFS"/>
    <property type="match status" value="1"/>
</dbReference>
<organism evidence="10 11">
    <name type="scientific">Fusarium zealandicum</name>
    <dbReference type="NCBI Taxonomy" id="1053134"/>
    <lineage>
        <taxon>Eukaryota</taxon>
        <taxon>Fungi</taxon>
        <taxon>Dikarya</taxon>
        <taxon>Ascomycota</taxon>
        <taxon>Pezizomycotina</taxon>
        <taxon>Sordariomycetes</taxon>
        <taxon>Hypocreomycetidae</taxon>
        <taxon>Hypocreales</taxon>
        <taxon>Nectriaceae</taxon>
        <taxon>Fusarium</taxon>
        <taxon>Fusarium staphyleae species complex</taxon>
    </lineage>
</organism>